<gene>
    <name evidence="1" type="ORF">SASC598J21_005330</name>
</gene>
<sequence length="40" mass="4355">MGKTTNQVILLDDEQEMALPQMSKADTAAAIVERLAQLLP</sequence>
<organism evidence="1 2">
    <name type="scientific">Snodgrassella alvi SCGC AB-598-J21</name>
    <dbReference type="NCBI Taxonomy" id="1385367"/>
    <lineage>
        <taxon>Bacteria</taxon>
        <taxon>Pseudomonadati</taxon>
        <taxon>Pseudomonadota</taxon>
        <taxon>Betaproteobacteria</taxon>
        <taxon>Neisseriales</taxon>
        <taxon>Neisseriaceae</taxon>
        <taxon>Snodgrassella</taxon>
    </lineage>
</organism>
<dbReference type="Proteomes" id="UP000027644">
    <property type="component" value="Unassembled WGS sequence"/>
</dbReference>
<dbReference type="AlphaFoldDB" id="A0A074VCW4"/>
<reference evidence="1 2" key="1">
    <citation type="journal article" date="2014" name="PLoS Genet.">
        <title>Hidden diversity in honey bee gut symbionts detected by single-cell genomics.</title>
        <authorList>
            <person name="Engel P."/>
            <person name="Stepanauskas R."/>
            <person name="Moran N."/>
        </authorList>
    </citation>
    <scope>NUCLEOTIDE SEQUENCE [LARGE SCALE GENOMIC DNA]</scope>
    <source>
        <strain evidence="1 2">SCGC AB-598-J21</strain>
    </source>
</reference>
<dbReference type="EMBL" id="AVQL01000361">
    <property type="protein sequence ID" value="KEQ01692.1"/>
    <property type="molecule type" value="Genomic_DNA"/>
</dbReference>
<feature type="non-terminal residue" evidence="1">
    <location>
        <position position="1"/>
    </location>
</feature>
<evidence type="ECO:0000313" key="2">
    <source>
        <dbReference type="Proteomes" id="UP000027644"/>
    </source>
</evidence>
<protein>
    <submittedName>
        <fullName evidence="1">Uncharacterized protein</fullName>
    </submittedName>
</protein>
<evidence type="ECO:0000313" key="1">
    <source>
        <dbReference type="EMBL" id="KEQ01692.1"/>
    </source>
</evidence>
<accession>A0A074VCW4</accession>
<name>A0A074VCW4_9NEIS</name>
<comment type="caution">
    <text evidence="1">The sequence shown here is derived from an EMBL/GenBank/DDBJ whole genome shotgun (WGS) entry which is preliminary data.</text>
</comment>
<proteinExistence type="predicted"/>